<dbReference type="GO" id="GO:0022857">
    <property type="term" value="F:transmembrane transporter activity"/>
    <property type="evidence" value="ECO:0007669"/>
    <property type="project" value="UniProtKB-UniRule"/>
</dbReference>
<keyword evidence="3" id="KW-1003">Cell membrane</keyword>
<evidence type="ECO:0000256" key="4">
    <source>
        <dbReference type="ARBA" id="ARBA00022519"/>
    </source>
</evidence>
<dbReference type="InterPro" id="IPR055348">
    <property type="entry name" value="DctQ"/>
</dbReference>
<protein>
    <recommendedName>
        <fullName evidence="9">TRAP transporter small permease protein</fullName>
    </recommendedName>
</protein>
<evidence type="ECO:0000256" key="8">
    <source>
        <dbReference type="ARBA" id="ARBA00038436"/>
    </source>
</evidence>
<comment type="function">
    <text evidence="9">Part of the tripartite ATP-independent periplasmic (TRAP) transport system.</text>
</comment>
<keyword evidence="2 9" id="KW-0813">Transport</keyword>
<evidence type="ECO:0000256" key="9">
    <source>
        <dbReference type="RuleBase" id="RU369079"/>
    </source>
</evidence>
<sequence length="168" mass="18236">MNHLLEIIVRISRAAIGLAFCVLIGAVLIQVLGRSVFSNSPVWTEELTRFALLFLAAFGAGLSFRSGDLVNVDIVSESAPGRWPWRMRLIGAVVTAAMCALLIGPAWKYTSIGALQTSPALGWRMDYIHVSVLVLILSLMIFSAARAVLMMLGQSDGLPENRLDEPPL</sequence>
<reference evidence="11 12" key="1">
    <citation type="submission" date="2019-12" db="EMBL/GenBank/DDBJ databases">
        <authorList>
            <person name="Li M."/>
        </authorList>
    </citation>
    <scope>NUCLEOTIDE SEQUENCE [LARGE SCALE GENOMIC DNA]</scope>
    <source>
        <strain evidence="11 12">GBMRC 2046</strain>
    </source>
</reference>
<evidence type="ECO:0000313" key="12">
    <source>
        <dbReference type="Proteomes" id="UP000433101"/>
    </source>
</evidence>
<evidence type="ECO:0000256" key="5">
    <source>
        <dbReference type="ARBA" id="ARBA00022692"/>
    </source>
</evidence>
<evidence type="ECO:0000256" key="2">
    <source>
        <dbReference type="ARBA" id="ARBA00022448"/>
    </source>
</evidence>
<evidence type="ECO:0000313" key="11">
    <source>
        <dbReference type="EMBL" id="MXN66334.1"/>
    </source>
</evidence>
<evidence type="ECO:0000256" key="3">
    <source>
        <dbReference type="ARBA" id="ARBA00022475"/>
    </source>
</evidence>
<keyword evidence="7 9" id="KW-0472">Membrane</keyword>
<accession>A0A7X3LWB9</accession>
<comment type="caution">
    <text evidence="11">The sequence shown here is derived from an EMBL/GenBank/DDBJ whole genome shotgun (WGS) entry which is preliminary data.</text>
</comment>
<comment type="subcellular location">
    <subcellularLocation>
        <location evidence="1 9">Cell inner membrane</location>
        <topology evidence="1 9">Multi-pass membrane protein</topology>
    </subcellularLocation>
</comment>
<dbReference type="EMBL" id="WUMV01000007">
    <property type="protein sequence ID" value="MXN66334.1"/>
    <property type="molecule type" value="Genomic_DNA"/>
</dbReference>
<keyword evidence="4 9" id="KW-0997">Cell inner membrane</keyword>
<dbReference type="PANTHER" id="PTHR35011">
    <property type="entry name" value="2,3-DIKETO-L-GULONATE TRAP TRANSPORTER SMALL PERMEASE PROTEIN YIAM"/>
    <property type="match status" value="1"/>
</dbReference>
<dbReference type="AlphaFoldDB" id="A0A7X3LWB9"/>
<comment type="similarity">
    <text evidence="8 9">Belongs to the TRAP transporter small permease family.</text>
</comment>
<feature type="domain" description="Tripartite ATP-independent periplasmic transporters DctQ component" evidence="10">
    <location>
        <begin position="23"/>
        <end position="149"/>
    </location>
</feature>
<feature type="transmembrane region" description="Helical" evidence="9">
    <location>
        <begin position="12"/>
        <end position="32"/>
    </location>
</feature>
<evidence type="ECO:0000256" key="7">
    <source>
        <dbReference type="ARBA" id="ARBA00023136"/>
    </source>
</evidence>
<keyword evidence="5 9" id="KW-0812">Transmembrane</keyword>
<keyword evidence="6 9" id="KW-1133">Transmembrane helix</keyword>
<dbReference type="Proteomes" id="UP000433101">
    <property type="component" value="Unassembled WGS sequence"/>
</dbReference>
<evidence type="ECO:0000256" key="6">
    <source>
        <dbReference type="ARBA" id="ARBA00022989"/>
    </source>
</evidence>
<feature type="transmembrane region" description="Helical" evidence="9">
    <location>
        <begin position="127"/>
        <end position="149"/>
    </location>
</feature>
<feature type="transmembrane region" description="Helical" evidence="9">
    <location>
        <begin position="85"/>
        <end position="107"/>
    </location>
</feature>
<gene>
    <name evidence="11" type="ORF">GR183_15575</name>
</gene>
<organism evidence="11 12">
    <name type="scientific">Stappia sediminis</name>
    <dbReference type="NCBI Taxonomy" id="2692190"/>
    <lineage>
        <taxon>Bacteria</taxon>
        <taxon>Pseudomonadati</taxon>
        <taxon>Pseudomonadota</taxon>
        <taxon>Alphaproteobacteria</taxon>
        <taxon>Hyphomicrobiales</taxon>
        <taxon>Stappiaceae</taxon>
        <taxon>Stappia</taxon>
    </lineage>
</organism>
<dbReference type="RefSeq" id="WP_160776570.1">
    <property type="nucleotide sequence ID" value="NZ_WUMV01000007.1"/>
</dbReference>
<evidence type="ECO:0000259" key="10">
    <source>
        <dbReference type="Pfam" id="PF04290"/>
    </source>
</evidence>
<evidence type="ECO:0000256" key="1">
    <source>
        <dbReference type="ARBA" id="ARBA00004429"/>
    </source>
</evidence>
<proteinExistence type="inferred from homology"/>
<dbReference type="Pfam" id="PF04290">
    <property type="entry name" value="DctQ"/>
    <property type="match status" value="1"/>
</dbReference>
<dbReference type="GO" id="GO:0005886">
    <property type="term" value="C:plasma membrane"/>
    <property type="evidence" value="ECO:0007669"/>
    <property type="project" value="UniProtKB-SubCell"/>
</dbReference>
<comment type="subunit">
    <text evidence="9">The complex comprises the extracytoplasmic solute receptor protein and the two transmembrane proteins.</text>
</comment>
<dbReference type="InterPro" id="IPR007387">
    <property type="entry name" value="TRAP_DctQ"/>
</dbReference>
<name>A0A7X3LWB9_9HYPH</name>
<dbReference type="PANTHER" id="PTHR35011:SF2">
    <property type="entry name" value="2,3-DIKETO-L-GULONATE TRAP TRANSPORTER SMALL PERMEASE PROTEIN YIAM"/>
    <property type="match status" value="1"/>
</dbReference>
<keyword evidence="12" id="KW-1185">Reference proteome</keyword>
<dbReference type="GO" id="GO:0015740">
    <property type="term" value="P:C4-dicarboxylate transport"/>
    <property type="evidence" value="ECO:0007669"/>
    <property type="project" value="TreeGrafter"/>
</dbReference>
<feature type="transmembrane region" description="Helical" evidence="9">
    <location>
        <begin position="47"/>
        <end position="64"/>
    </location>
</feature>